<keyword evidence="11" id="KW-1185">Reference proteome</keyword>
<dbReference type="InterPro" id="IPR002477">
    <property type="entry name" value="Peptidoglycan-bd-like"/>
</dbReference>
<dbReference type="Gene3D" id="2.40.440.10">
    <property type="entry name" value="L,D-transpeptidase catalytic domain-like"/>
    <property type="match status" value="1"/>
</dbReference>
<evidence type="ECO:0000256" key="3">
    <source>
        <dbReference type="ARBA" id="ARBA00022960"/>
    </source>
</evidence>
<accession>A0ABW2T7E2</accession>
<dbReference type="InterPro" id="IPR050979">
    <property type="entry name" value="LD-transpeptidase"/>
</dbReference>
<proteinExistence type="predicted"/>
<organism evidence="10 11">
    <name type="scientific">Streptosporangium amethystogenes subsp. fukuiense</name>
    <dbReference type="NCBI Taxonomy" id="698418"/>
    <lineage>
        <taxon>Bacteria</taxon>
        <taxon>Bacillati</taxon>
        <taxon>Actinomycetota</taxon>
        <taxon>Actinomycetes</taxon>
        <taxon>Streptosporangiales</taxon>
        <taxon>Streptosporangiaceae</taxon>
        <taxon>Streptosporangium</taxon>
    </lineage>
</organism>
<dbReference type="RefSeq" id="WP_343970632.1">
    <property type="nucleotide sequence ID" value="NZ_BAAAGK010000087.1"/>
</dbReference>
<feature type="signal peptide" evidence="8">
    <location>
        <begin position="1"/>
        <end position="28"/>
    </location>
</feature>
<dbReference type="InterPro" id="IPR036365">
    <property type="entry name" value="PGBD-like_sf"/>
</dbReference>
<evidence type="ECO:0000256" key="7">
    <source>
        <dbReference type="SAM" id="MobiDB-lite"/>
    </source>
</evidence>
<feature type="compositionally biased region" description="Basic and acidic residues" evidence="7">
    <location>
        <begin position="248"/>
        <end position="276"/>
    </location>
</feature>
<reference evidence="11" key="1">
    <citation type="journal article" date="2019" name="Int. J. Syst. Evol. Microbiol.">
        <title>The Global Catalogue of Microorganisms (GCM) 10K type strain sequencing project: providing services to taxonomists for standard genome sequencing and annotation.</title>
        <authorList>
            <consortium name="The Broad Institute Genomics Platform"/>
            <consortium name="The Broad Institute Genome Sequencing Center for Infectious Disease"/>
            <person name="Wu L."/>
            <person name="Ma J."/>
        </authorList>
    </citation>
    <scope>NUCLEOTIDE SEQUENCE [LARGE SCALE GENOMIC DNA]</scope>
    <source>
        <strain evidence="11">JCM 10083</strain>
    </source>
</reference>
<name>A0ABW2T7E2_9ACTN</name>
<evidence type="ECO:0000256" key="1">
    <source>
        <dbReference type="ARBA" id="ARBA00004752"/>
    </source>
</evidence>
<dbReference type="Pfam" id="PF03734">
    <property type="entry name" value="YkuD"/>
    <property type="match status" value="1"/>
</dbReference>
<feature type="active site" description="Proton donor/acceptor" evidence="6">
    <location>
        <position position="204"/>
    </location>
</feature>
<evidence type="ECO:0000259" key="9">
    <source>
        <dbReference type="PROSITE" id="PS52029"/>
    </source>
</evidence>
<dbReference type="Proteomes" id="UP001596514">
    <property type="component" value="Unassembled WGS sequence"/>
</dbReference>
<feature type="domain" description="L,D-TPase catalytic" evidence="9">
    <location>
        <begin position="125"/>
        <end position="242"/>
    </location>
</feature>
<dbReference type="SUPFAM" id="SSF47090">
    <property type="entry name" value="PGBD-like"/>
    <property type="match status" value="1"/>
</dbReference>
<dbReference type="Gene3D" id="1.10.101.10">
    <property type="entry name" value="PGBD-like superfamily/PGBD"/>
    <property type="match status" value="1"/>
</dbReference>
<dbReference type="InterPro" id="IPR005490">
    <property type="entry name" value="LD_TPept_cat_dom"/>
</dbReference>
<dbReference type="InterPro" id="IPR038063">
    <property type="entry name" value="Transpep_catalytic_dom"/>
</dbReference>
<evidence type="ECO:0000256" key="4">
    <source>
        <dbReference type="ARBA" id="ARBA00022984"/>
    </source>
</evidence>
<keyword evidence="4 6" id="KW-0573">Peptidoglycan synthesis</keyword>
<evidence type="ECO:0000256" key="6">
    <source>
        <dbReference type="PROSITE-ProRule" id="PRU01373"/>
    </source>
</evidence>
<gene>
    <name evidence="10" type="ORF">ACFQVD_31380</name>
</gene>
<evidence type="ECO:0000313" key="10">
    <source>
        <dbReference type="EMBL" id="MFC7604620.1"/>
    </source>
</evidence>
<feature type="chain" id="PRO_5045339211" evidence="8">
    <location>
        <begin position="29"/>
        <end position="290"/>
    </location>
</feature>
<evidence type="ECO:0000256" key="5">
    <source>
        <dbReference type="ARBA" id="ARBA00023316"/>
    </source>
</evidence>
<dbReference type="CDD" id="cd16913">
    <property type="entry name" value="YkuD_like"/>
    <property type="match status" value="1"/>
</dbReference>
<keyword evidence="3 6" id="KW-0133">Cell shape</keyword>
<keyword evidence="2" id="KW-0808">Transferase</keyword>
<protein>
    <submittedName>
        <fullName evidence="10">L,D-transpeptidase family protein</fullName>
    </submittedName>
</protein>
<dbReference type="SUPFAM" id="SSF141523">
    <property type="entry name" value="L,D-transpeptidase catalytic domain-like"/>
    <property type="match status" value="1"/>
</dbReference>
<keyword evidence="5 6" id="KW-0961">Cell wall biogenesis/degradation</keyword>
<comment type="pathway">
    <text evidence="1 6">Cell wall biogenesis; peptidoglycan biosynthesis.</text>
</comment>
<comment type="caution">
    <text evidence="10">The sequence shown here is derived from an EMBL/GenBank/DDBJ whole genome shotgun (WGS) entry which is preliminary data.</text>
</comment>
<dbReference type="PANTHER" id="PTHR30582">
    <property type="entry name" value="L,D-TRANSPEPTIDASE"/>
    <property type="match status" value="1"/>
</dbReference>
<evidence type="ECO:0000256" key="2">
    <source>
        <dbReference type="ARBA" id="ARBA00022679"/>
    </source>
</evidence>
<evidence type="ECO:0000313" key="11">
    <source>
        <dbReference type="Proteomes" id="UP001596514"/>
    </source>
</evidence>
<feature type="active site" description="Nucleophile" evidence="6">
    <location>
        <position position="218"/>
    </location>
</feature>
<dbReference type="EMBL" id="JBHTEE010000001">
    <property type="protein sequence ID" value="MFC7604620.1"/>
    <property type="molecule type" value="Genomic_DNA"/>
</dbReference>
<sequence length="290" mass="32174">MRSTVRRALVTGIIFALAATLPAGVAHAAIDPSPNFQQAPLPDQFTILKMGSRGIEVHNAKKRLRDLGFPPGNLSSTYDSALRMTVWAFQKANGLRPVDRIDLPTWQALLRPRRIRPLVGYGGSERTEIDLRRQLLTVWRGGKPVLVTHISTGARRSYCEKGHCGFADTPVGDYRVGARVPGWSTGVLGSMFYSVYFNGGIAVHGSTLVPRFPASHGCVRVPLHNAVPLYRLLQPGDPVYVRRPEVRVERRPEAHPERPRRIPRARHPEVPRDPRGRATSARPAHGPRGR</sequence>
<dbReference type="PROSITE" id="PS52029">
    <property type="entry name" value="LD_TPASE"/>
    <property type="match status" value="1"/>
</dbReference>
<dbReference type="InterPro" id="IPR036366">
    <property type="entry name" value="PGBDSf"/>
</dbReference>
<feature type="region of interest" description="Disordered" evidence="7">
    <location>
        <begin position="248"/>
        <end position="290"/>
    </location>
</feature>
<dbReference type="PANTHER" id="PTHR30582:SF2">
    <property type="entry name" value="L,D-TRANSPEPTIDASE YCIB-RELATED"/>
    <property type="match status" value="1"/>
</dbReference>
<dbReference type="Pfam" id="PF01471">
    <property type="entry name" value="PG_binding_1"/>
    <property type="match status" value="1"/>
</dbReference>
<keyword evidence="8" id="KW-0732">Signal</keyword>
<evidence type="ECO:0000256" key="8">
    <source>
        <dbReference type="SAM" id="SignalP"/>
    </source>
</evidence>